<evidence type="ECO:0000313" key="5">
    <source>
        <dbReference type="Proteomes" id="UP001412067"/>
    </source>
</evidence>
<dbReference type="PANTHER" id="PTHR31415:SF125">
    <property type="entry name" value="HARPIN INDUCING PROTEIN 1-LIKE 9"/>
    <property type="match status" value="1"/>
</dbReference>
<name>A0ABR2LX48_9ASPA</name>
<reference evidence="4 5" key="1">
    <citation type="journal article" date="2022" name="Nat. Plants">
        <title>Genomes of leafy and leafless Platanthera orchids illuminate the evolution of mycoheterotrophy.</title>
        <authorList>
            <person name="Li M.H."/>
            <person name="Liu K.W."/>
            <person name="Li Z."/>
            <person name="Lu H.C."/>
            <person name="Ye Q.L."/>
            <person name="Zhang D."/>
            <person name="Wang J.Y."/>
            <person name="Li Y.F."/>
            <person name="Zhong Z.M."/>
            <person name="Liu X."/>
            <person name="Yu X."/>
            <person name="Liu D.K."/>
            <person name="Tu X.D."/>
            <person name="Liu B."/>
            <person name="Hao Y."/>
            <person name="Liao X.Y."/>
            <person name="Jiang Y.T."/>
            <person name="Sun W.H."/>
            <person name="Chen J."/>
            <person name="Chen Y.Q."/>
            <person name="Ai Y."/>
            <person name="Zhai J.W."/>
            <person name="Wu S.S."/>
            <person name="Zhou Z."/>
            <person name="Hsiao Y.Y."/>
            <person name="Wu W.L."/>
            <person name="Chen Y.Y."/>
            <person name="Lin Y.F."/>
            <person name="Hsu J.L."/>
            <person name="Li C.Y."/>
            <person name="Wang Z.W."/>
            <person name="Zhao X."/>
            <person name="Zhong W.Y."/>
            <person name="Ma X.K."/>
            <person name="Ma L."/>
            <person name="Huang J."/>
            <person name="Chen G.Z."/>
            <person name="Huang M.Z."/>
            <person name="Huang L."/>
            <person name="Peng D.H."/>
            <person name="Luo Y.B."/>
            <person name="Zou S.Q."/>
            <person name="Chen S.P."/>
            <person name="Lan S."/>
            <person name="Tsai W.C."/>
            <person name="Van de Peer Y."/>
            <person name="Liu Z.J."/>
        </authorList>
    </citation>
    <scope>NUCLEOTIDE SEQUENCE [LARGE SCALE GENOMIC DNA]</scope>
    <source>
        <strain evidence="4">Lor288</strain>
    </source>
</reference>
<dbReference type="PANTHER" id="PTHR31415">
    <property type="entry name" value="OS05G0367900 PROTEIN"/>
    <property type="match status" value="1"/>
</dbReference>
<proteinExistence type="predicted"/>
<keyword evidence="3" id="KW-0812">Transmembrane</keyword>
<keyword evidence="5" id="KW-1185">Reference proteome</keyword>
<evidence type="ECO:0008006" key="6">
    <source>
        <dbReference type="Google" id="ProtNLM"/>
    </source>
</evidence>
<evidence type="ECO:0000256" key="3">
    <source>
        <dbReference type="SAM" id="Phobius"/>
    </source>
</evidence>
<dbReference type="InterPro" id="IPR044839">
    <property type="entry name" value="NDR1-like"/>
</dbReference>
<accession>A0ABR2LX48</accession>
<dbReference type="Proteomes" id="UP001412067">
    <property type="component" value="Unassembled WGS sequence"/>
</dbReference>
<evidence type="ECO:0000256" key="1">
    <source>
        <dbReference type="ARBA" id="ARBA00004370"/>
    </source>
</evidence>
<feature type="transmembrane region" description="Helical" evidence="3">
    <location>
        <begin position="7"/>
        <end position="29"/>
    </location>
</feature>
<comment type="subcellular location">
    <subcellularLocation>
        <location evidence="1">Membrane</location>
    </subcellularLocation>
</comment>
<sequence>MSESRGLCGCCAKFLISAAITALIIWISFRFTKPRYYLVAFSIPAPNSSAVTASFRLEIENRNRQVGIYHDDIALTLLAGPNLSSPVSHFIIPKFYQGHLKTAEKLGNFSAAKNLTGFAGDSVFRVSVESAYRFKVLGRKTSHHAVKASGTVEVDDGGEKTARKGIRLSSSGADVVRPLVTVVVLLYTLGLHI</sequence>
<dbReference type="EMBL" id="JBBWWR010000014">
    <property type="protein sequence ID" value="KAK8953366.1"/>
    <property type="molecule type" value="Genomic_DNA"/>
</dbReference>
<evidence type="ECO:0000313" key="4">
    <source>
        <dbReference type="EMBL" id="KAK8953366.1"/>
    </source>
</evidence>
<evidence type="ECO:0000256" key="2">
    <source>
        <dbReference type="ARBA" id="ARBA00023136"/>
    </source>
</evidence>
<keyword evidence="2 3" id="KW-0472">Membrane</keyword>
<keyword evidence="3" id="KW-1133">Transmembrane helix</keyword>
<organism evidence="4 5">
    <name type="scientific">Platanthera guangdongensis</name>
    <dbReference type="NCBI Taxonomy" id="2320717"/>
    <lineage>
        <taxon>Eukaryota</taxon>
        <taxon>Viridiplantae</taxon>
        <taxon>Streptophyta</taxon>
        <taxon>Embryophyta</taxon>
        <taxon>Tracheophyta</taxon>
        <taxon>Spermatophyta</taxon>
        <taxon>Magnoliopsida</taxon>
        <taxon>Liliopsida</taxon>
        <taxon>Asparagales</taxon>
        <taxon>Orchidaceae</taxon>
        <taxon>Orchidoideae</taxon>
        <taxon>Orchideae</taxon>
        <taxon>Orchidinae</taxon>
        <taxon>Platanthera</taxon>
    </lineage>
</organism>
<protein>
    <recommendedName>
        <fullName evidence="6">Late embryogenesis abundant protein LEA-2 subgroup domain-containing protein</fullName>
    </recommendedName>
</protein>
<comment type="caution">
    <text evidence="4">The sequence shown here is derived from an EMBL/GenBank/DDBJ whole genome shotgun (WGS) entry which is preliminary data.</text>
</comment>
<gene>
    <name evidence="4" type="ORF">KSP40_PGU016790</name>
</gene>